<evidence type="ECO:0000313" key="2">
    <source>
        <dbReference type="EMBL" id="KAG0722904.1"/>
    </source>
</evidence>
<keyword evidence="1" id="KW-0812">Transmembrane</keyword>
<keyword evidence="3" id="KW-1185">Reference proteome</keyword>
<dbReference type="AlphaFoldDB" id="A0A8J4YHD1"/>
<evidence type="ECO:0000256" key="1">
    <source>
        <dbReference type="SAM" id="Phobius"/>
    </source>
</evidence>
<keyword evidence="1" id="KW-0472">Membrane</keyword>
<gene>
    <name evidence="2" type="ORF">GWK47_043625</name>
</gene>
<comment type="caution">
    <text evidence="2">The sequence shown here is derived from an EMBL/GenBank/DDBJ whole genome shotgun (WGS) entry which is preliminary data.</text>
</comment>
<sequence>MSSASAVLVIILDRRSVLREAGVNPELEATAWRRWVAFRSERFVLSSAEGHFRCKTLQPLLGELLTCDDVPPKRGILSRTMVQMDGTKSRKRATVANYSAFAIFSFSAISLFRANFFIRIVSSHQLLSTPPIAIFRSVR</sequence>
<name>A0A8J4YHD1_CHIOP</name>
<dbReference type="OrthoDB" id="8053568at2759"/>
<keyword evidence="1" id="KW-1133">Transmembrane helix</keyword>
<accession>A0A8J4YHD1</accession>
<proteinExistence type="predicted"/>
<reference evidence="2" key="1">
    <citation type="submission" date="2020-07" db="EMBL/GenBank/DDBJ databases">
        <title>The High-quality genome of the commercially important snow crab, Chionoecetes opilio.</title>
        <authorList>
            <person name="Jeong J.-H."/>
            <person name="Ryu S."/>
        </authorList>
    </citation>
    <scope>NUCLEOTIDE SEQUENCE</scope>
    <source>
        <strain evidence="2">MADBK_172401_WGS</strain>
        <tissue evidence="2">Digestive gland</tissue>
    </source>
</reference>
<feature type="transmembrane region" description="Helical" evidence="1">
    <location>
        <begin position="98"/>
        <end position="118"/>
    </location>
</feature>
<organism evidence="2 3">
    <name type="scientific">Chionoecetes opilio</name>
    <name type="common">Atlantic snow crab</name>
    <name type="synonym">Cancer opilio</name>
    <dbReference type="NCBI Taxonomy" id="41210"/>
    <lineage>
        <taxon>Eukaryota</taxon>
        <taxon>Metazoa</taxon>
        <taxon>Ecdysozoa</taxon>
        <taxon>Arthropoda</taxon>
        <taxon>Crustacea</taxon>
        <taxon>Multicrustacea</taxon>
        <taxon>Malacostraca</taxon>
        <taxon>Eumalacostraca</taxon>
        <taxon>Eucarida</taxon>
        <taxon>Decapoda</taxon>
        <taxon>Pleocyemata</taxon>
        <taxon>Brachyura</taxon>
        <taxon>Eubrachyura</taxon>
        <taxon>Majoidea</taxon>
        <taxon>Majidae</taxon>
        <taxon>Chionoecetes</taxon>
    </lineage>
</organism>
<dbReference type="EMBL" id="JACEEZ010008913">
    <property type="protein sequence ID" value="KAG0722904.1"/>
    <property type="molecule type" value="Genomic_DNA"/>
</dbReference>
<protein>
    <submittedName>
        <fullName evidence="2">Uncharacterized protein</fullName>
    </submittedName>
</protein>
<evidence type="ECO:0000313" key="3">
    <source>
        <dbReference type="Proteomes" id="UP000770661"/>
    </source>
</evidence>
<dbReference type="Proteomes" id="UP000770661">
    <property type="component" value="Unassembled WGS sequence"/>
</dbReference>